<evidence type="ECO:0000256" key="1">
    <source>
        <dbReference type="SAM" id="Phobius"/>
    </source>
</evidence>
<sequence length="60" mass="7034">MNPNTPALSALVWWLIPLVAVFGSIVYVVWVSKFQSKFDKDTHRSMNKFARFQNSFKEKK</sequence>
<proteinExistence type="predicted"/>
<dbReference type="EMBL" id="CAEZTV010000044">
    <property type="protein sequence ID" value="CAB4578815.1"/>
    <property type="molecule type" value="Genomic_DNA"/>
</dbReference>
<reference evidence="2" key="1">
    <citation type="submission" date="2020-05" db="EMBL/GenBank/DDBJ databases">
        <authorList>
            <person name="Chiriac C."/>
            <person name="Salcher M."/>
            <person name="Ghai R."/>
            <person name="Kavagutti S V."/>
        </authorList>
    </citation>
    <scope>NUCLEOTIDE SEQUENCE</scope>
</reference>
<keyword evidence="1" id="KW-0812">Transmembrane</keyword>
<name>A0A6J6ETS5_9ZZZZ</name>
<evidence type="ECO:0000313" key="2">
    <source>
        <dbReference type="EMBL" id="CAB4578815.1"/>
    </source>
</evidence>
<keyword evidence="1" id="KW-1133">Transmembrane helix</keyword>
<feature type="transmembrane region" description="Helical" evidence="1">
    <location>
        <begin position="12"/>
        <end position="30"/>
    </location>
</feature>
<dbReference type="AlphaFoldDB" id="A0A6J6ETS5"/>
<gene>
    <name evidence="2" type="ORF">UFOPK1747_00415</name>
</gene>
<keyword evidence="1" id="KW-0472">Membrane</keyword>
<organism evidence="2">
    <name type="scientific">freshwater metagenome</name>
    <dbReference type="NCBI Taxonomy" id="449393"/>
    <lineage>
        <taxon>unclassified sequences</taxon>
        <taxon>metagenomes</taxon>
        <taxon>ecological metagenomes</taxon>
    </lineage>
</organism>
<accession>A0A6J6ETS5</accession>
<protein>
    <submittedName>
        <fullName evidence="2">Unannotated protein</fullName>
    </submittedName>
</protein>